<evidence type="ECO:0000313" key="2">
    <source>
        <dbReference type="Proteomes" id="UP000176678"/>
    </source>
</evidence>
<reference evidence="1 2" key="1">
    <citation type="journal article" date="2016" name="Nat. Commun.">
        <title>Thousands of microbial genomes shed light on interconnected biogeochemical processes in an aquifer system.</title>
        <authorList>
            <person name="Anantharaman K."/>
            <person name="Brown C.T."/>
            <person name="Hug L.A."/>
            <person name="Sharon I."/>
            <person name="Castelle C.J."/>
            <person name="Probst A.J."/>
            <person name="Thomas B.C."/>
            <person name="Singh A."/>
            <person name="Wilkins M.J."/>
            <person name="Karaoz U."/>
            <person name="Brodie E.L."/>
            <person name="Williams K.H."/>
            <person name="Hubbard S.S."/>
            <person name="Banfield J.F."/>
        </authorList>
    </citation>
    <scope>NUCLEOTIDE SEQUENCE [LARGE SCALE GENOMIC DNA]</scope>
</reference>
<evidence type="ECO:0000313" key="1">
    <source>
        <dbReference type="EMBL" id="OGL89426.1"/>
    </source>
</evidence>
<comment type="caution">
    <text evidence="1">The sequence shown here is derived from an EMBL/GenBank/DDBJ whole genome shotgun (WGS) entry which is preliminary data.</text>
</comment>
<accession>A0A1F7VFZ2</accession>
<gene>
    <name evidence="1" type="ORF">A3H75_01335</name>
</gene>
<dbReference type="Proteomes" id="UP000176678">
    <property type="component" value="Unassembled WGS sequence"/>
</dbReference>
<sequence length="220" mass="26611">MRRSSINRTQLETLKNLYYGEERSVREVADHLSVGMSAVYRFMRKHELKRRDQRTSNQLRFDKKPLSYTLRVKFSEEDEKLRMAGVLLYWAEGAKRNKSIDFANSEVEMCKIFIRFLRHICRVDEKRLRGYLYCHDNQNPKELIRFWSKTLELPEKQFTQPYVRKYKHDGHLINRRPKRMQYGLVHIRYSDVKLLQQINCWIEEYKKWAGTQVANGGRLS</sequence>
<proteinExistence type="predicted"/>
<name>A0A1F7VFZ2_9BACT</name>
<protein>
    <submittedName>
        <fullName evidence="1">Uncharacterized protein</fullName>
    </submittedName>
</protein>
<dbReference type="EMBL" id="MGES01000003">
    <property type="protein sequence ID" value="OGL89426.1"/>
    <property type="molecule type" value="Genomic_DNA"/>
</dbReference>
<dbReference type="AlphaFoldDB" id="A0A1F7VFZ2"/>
<organism evidence="1 2">
    <name type="scientific">Candidatus Uhrbacteria bacterium RIFCSPLOWO2_02_FULL_51_9</name>
    <dbReference type="NCBI Taxonomy" id="1802410"/>
    <lineage>
        <taxon>Bacteria</taxon>
        <taxon>Candidatus Uhriibacteriota</taxon>
    </lineage>
</organism>